<reference evidence="1 2" key="1">
    <citation type="submission" date="2024-07" db="EMBL/GenBank/DDBJ databases">
        <title>Luteimonas salilacus sp. nov., isolated from the shore soil of Salt Lake in Tibet of China.</title>
        <authorList>
            <person name="Zhang X."/>
            <person name="Li A."/>
        </authorList>
    </citation>
    <scope>NUCLEOTIDE SEQUENCE [LARGE SCALE GENOMIC DNA]</scope>
    <source>
        <strain evidence="1 2">B3-2-R+30</strain>
    </source>
</reference>
<gene>
    <name evidence="1" type="ORF">AB6713_08285</name>
</gene>
<evidence type="ECO:0000313" key="2">
    <source>
        <dbReference type="Proteomes" id="UP001566331"/>
    </source>
</evidence>
<organism evidence="1 2">
    <name type="scientific">Luteimonas salinilitoris</name>
    <dbReference type="NCBI Taxonomy" id="3237697"/>
    <lineage>
        <taxon>Bacteria</taxon>
        <taxon>Pseudomonadati</taxon>
        <taxon>Pseudomonadota</taxon>
        <taxon>Gammaproteobacteria</taxon>
        <taxon>Lysobacterales</taxon>
        <taxon>Lysobacteraceae</taxon>
        <taxon>Luteimonas</taxon>
    </lineage>
</organism>
<dbReference type="EMBL" id="JBFWIC010000008">
    <property type="protein sequence ID" value="MEZ0474616.1"/>
    <property type="molecule type" value="Genomic_DNA"/>
</dbReference>
<sequence>MEASVFALAVMISLASGCSGQGSRPGSLQVSDISETALDTSASSQEGATAACEGWALTRVQAEEFFSLSESIDQREFHHEYDTAPCKITGSVDAEGRPWRFTINGAAKAIWEDGDEVRYFGCSAPACRPLVLWEYTGTDIE</sequence>
<protein>
    <submittedName>
        <fullName evidence="1">Uncharacterized protein</fullName>
    </submittedName>
</protein>
<evidence type="ECO:0000313" key="1">
    <source>
        <dbReference type="EMBL" id="MEZ0474616.1"/>
    </source>
</evidence>
<keyword evidence="2" id="KW-1185">Reference proteome</keyword>
<proteinExistence type="predicted"/>
<comment type="caution">
    <text evidence="1">The sequence shown here is derived from an EMBL/GenBank/DDBJ whole genome shotgun (WGS) entry which is preliminary data.</text>
</comment>
<accession>A0ABV4HPF1</accession>
<dbReference type="RefSeq" id="WP_370563936.1">
    <property type="nucleotide sequence ID" value="NZ_JBFWIB010000005.1"/>
</dbReference>
<dbReference type="Proteomes" id="UP001566331">
    <property type="component" value="Unassembled WGS sequence"/>
</dbReference>
<name>A0ABV4HPF1_9GAMM</name>